<name>A0ABQ7H052_DUNSA</name>
<evidence type="ECO:0008006" key="4">
    <source>
        <dbReference type="Google" id="ProtNLM"/>
    </source>
</evidence>
<feature type="compositionally biased region" description="Basic residues" evidence="1">
    <location>
        <begin position="27"/>
        <end position="38"/>
    </location>
</feature>
<keyword evidence="3" id="KW-1185">Reference proteome</keyword>
<protein>
    <recommendedName>
        <fullName evidence="4">Encoded protein</fullName>
    </recommendedName>
</protein>
<evidence type="ECO:0000313" key="3">
    <source>
        <dbReference type="Proteomes" id="UP000815325"/>
    </source>
</evidence>
<feature type="compositionally biased region" description="Basic and acidic residues" evidence="1">
    <location>
        <begin position="105"/>
        <end position="119"/>
    </location>
</feature>
<feature type="compositionally biased region" description="Low complexity" evidence="1">
    <location>
        <begin position="1"/>
        <end position="18"/>
    </location>
</feature>
<dbReference type="Proteomes" id="UP000815325">
    <property type="component" value="Unassembled WGS sequence"/>
</dbReference>
<feature type="region of interest" description="Disordered" evidence="1">
    <location>
        <begin position="1"/>
        <end position="58"/>
    </location>
</feature>
<evidence type="ECO:0000313" key="2">
    <source>
        <dbReference type="EMBL" id="KAF5840196.1"/>
    </source>
</evidence>
<gene>
    <name evidence="2" type="ORF">DUNSADRAFT_17543</name>
</gene>
<accession>A0ABQ7H052</accession>
<organism evidence="2 3">
    <name type="scientific">Dunaliella salina</name>
    <name type="common">Green alga</name>
    <name type="synonym">Protococcus salinus</name>
    <dbReference type="NCBI Taxonomy" id="3046"/>
    <lineage>
        <taxon>Eukaryota</taxon>
        <taxon>Viridiplantae</taxon>
        <taxon>Chlorophyta</taxon>
        <taxon>core chlorophytes</taxon>
        <taxon>Chlorophyceae</taxon>
        <taxon>CS clade</taxon>
        <taxon>Chlamydomonadales</taxon>
        <taxon>Dunaliellaceae</taxon>
        <taxon>Dunaliella</taxon>
    </lineage>
</organism>
<comment type="caution">
    <text evidence="2">The sequence shown here is derived from an EMBL/GenBank/DDBJ whole genome shotgun (WGS) entry which is preliminary data.</text>
</comment>
<proteinExistence type="predicted"/>
<sequence length="128" mass="13605">MSNPVSVKAPPSPSSARPTPSPVRPTRSQKRKTKANRKAQRESNCQQAATASATPQQSLADSAVADAVLASPCDGGISANAVAELMRTTSPRRNGNGSKLGSPRRSLEAHEEGWTVLEKEDWDGWVQV</sequence>
<feature type="region of interest" description="Disordered" evidence="1">
    <location>
        <begin position="88"/>
        <end position="128"/>
    </location>
</feature>
<evidence type="ECO:0000256" key="1">
    <source>
        <dbReference type="SAM" id="MobiDB-lite"/>
    </source>
</evidence>
<feature type="compositionally biased region" description="Low complexity" evidence="1">
    <location>
        <begin position="46"/>
        <end position="58"/>
    </location>
</feature>
<feature type="compositionally biased region" description="Polar residues" evidence="1">
    <location>
        <begin position="88"/>
        <end position="99"/>
    </location>
</feature>
<dbReference type="EMBL" id="MU069521">
    <property type="protein sequence ID" value="KAF5840196.1"/>
    <property type="molecule type" value="Genomic_DNA"/>
</dbReference>
<reference evidence="2" key="1">
    <citation type="submission" date="2017-08" db="EMBL/GenBank/DDBJ databases">
        <authorList>
            <person name="Polle J.E."/>
            <person name="Barry K."/>
            <person name="Cushman J."/>
            <person name="Schmutz J."/>
            <person name="Tran D."/>
            <person name="Hathwaick L.T."/>
            <person name="Yim W.C."/>
            <person name="Jenkins J."/>
            <person name="Mckie-Krisberg Z.M."/>
            <person name="Prochnik S."/>
            <person name="Lindquist E."/>
            <person name="Dockter R.B."/>
            <person name="Adam C."/>
            <person name="Molina H."/>
            <person name="Bunkerborg J."/>
            <person name="Jin E."/>
            <person name="Buchheim M."/>
            <person name="Magnuson J."/>
        </authorList>
    </citation>
    <scope>NUCLEOTIDE SEQUENCE</scope>
    <source>
        <strain evidence="2">CCAP 19/18</strain>
    </source>
</reference>